<dbReference type="Proteomes" id="UP000811282">
    <property type="component" value="Unassembled WGS sequence"/>
</dbReference>
<organism evidence="1 2">
    <name type="scientific">Candidatus Sodalis endolongispinus</name>
    <dbReference type="NCBI Taxonomy" id="2812662"/>
    <lineage>
        <taxon>Bacteria</taxon>
        <taxon>Pseudomonadati</taxon>
        <taxon>Pseudomonadota</taxon>
        <taxon>Gammaproteobacteria</taxon>
        <taxon>Enterobacterales</taxon>
        <taxon>Bruguierivoracaceae</taxon>
        <taxon>Sodalis</taxon>
    </lineage>
</organism>
<reference evidence="1 2" key="1">
    <citation type="journal article" date="2021" name="Genome Biol. Evol.">
        <title>The evolution of interdependence in a four-way mealybug symbiosis.</title>
        <authorList>
            <person name="Garber A.I."/>
            <person name="Kupper M."/>
            <person name="Laetsch D.R."/>
            <person name="Weldon S.R."/>
            <person name="Ladinsky M.S."/>
            <person name="Bjorkman P.J."/>
            <person name="McCutcheon J.P."/>
        </authorList>
    </citation>
    <scope>NUCLEOTIDE SEQUENCE [LARGE SCALE GENOMIC DNA]</scope>
    <source>
        <strain evidence="1">SOD</strain>
    </source>
</reference>
<dbReference type="EMBL" id="JAFJYC010000001">
    <property type="protein sequence ID" value="MBT9430982.1"/>
    <property type="molecule type" value="Genomic_DNA"/>
</dbReference>
<sequence>MHQVKIIIDNLNVKLMNMQGGSAFKKFITSCFSHFITSDLLPDVINSIKDTVSKIDIFTKKSLNEDHASFFIFSTKQIKPEGCDYFISAKAGNEEGFYKIPVGANFYNSNKEECIAIFSDTTFYRQEDHPEPLKKFIAGDIVETIIHEITHRHDVANSVDLMYLLPVNGKGNLPSL</sequence>
<evidence type="ECO:0000313" key="1">
    <source>
        <dbReference type="EMBL" id="MBT9430982.1"/>
    </source>
</evidence>
<evidence type="ECO:0000313" key="2">
    <source>
        <dbReference type="Proteomes" id="UP000811282"/>
    </source>
</evidence>
<protein>
    <submittedName>
        <fullName evidence="1">Uncharacterized protein</fullName>
    </submittedName>
</protein>
<comment type="caution">
    <text evidence="1">The sequence shown here is derived from an EMBL/GenBank/DDBJ whole genome shotgun (WGS) entry which is preliminary data.</text>
</comment>
<keyword evidence="2" id="KW-1185">Reference proteome</keyword>
<gene>
    <name evidence="1" type="ORF">JZM24_00160</name>
</gene>
<accession>A0ABS5Y8D0</accession>
<name>A0ABS5Y8D0_9GAMM</name>
<proteinExistence type="predicted"/>
<dbReference type="RefSeq" id="WP_215668170.1">
    <property type="nucleotide sequence ID" value="NZ_JAFJYC010000001.1"/>
</dbReference>